<dbReference type="InterPro" id="IPR026444">
    <property type="entry name" value="Secre_tail"/>
</dbReference>
<feature type="domain" description="PKD/Chitinase" evidence="2">
    <location>
        <begin position="691"/>
        <end position="761"/>
    </location>
</feature>
<feature type="domain" description="PKD/Chitinase" evidence="2">
    <location>
        <begin position="925"/>
        <end position="998"/>
    </location>
</feature>
<dbReference type="RefSeq" id="WP_150031026.1">
    <property type="nucleotide sequence ID" value="NZ_VWSH01000001.1"/>
</dbReference>
<evidence type="ECO:0000256" key="1">
    <source>
        <dbReference type="SAM" id="SignalP"/>
    </source>
</evidence>
<dbReference type="EMBL" id="VWSH01000001">
    <property type="protein sequence ID" value="KAA5536455.1"/>
    <property type="molecule type" value="Genomic_DNA"/>
</dbReference>
<dbReference type="SMART" id="SM00089">
    <property type="entry name" value="PKD"/>
    <property type="match status" value="6"/>
</dbReference>
<feature type="chain" id="PRO_5024313282" evidence="1">
    <location>
        <begin position="31"/>
        <end position="1441"/>
    </location>
</feature>
<dbReference type="Pfam" id="PF13573">
    <property type="entry name" value="SprB"/>
    <property type="match status" value="8"/>
</dbReference>
<feature type="signal peptide" evidence="1">
    <location>
        <begin position="1"/>
        <end position="30"/>
    </location>
</feature>
<keyword evidence="4" id="KW-1185">Reference proteome</keyword>
<proteinExistence type="predicted"/>
<dbReference type="Pfam" id="PF18962">
    <property type="entry name" value="Por_Secre_tail"/>
    <property type="match status" value="1"/>
</dbReference>
<protein>
    <submittedName>
        <fullName evidence="3">T9SS type A sorting domain-containing protein</fullName>
    </submittedName>
</protein>
<comment type="caution">
    <text evidence="3">The sequence shown here is derived from an EMBL/GenBank/DDBJ whole genome shotgun (WGS) entry which is preliminary data.</text>
</comment>
<gene>
    <name evidence="3" type="ORF">F0919_01960</name>
</gene>
<feature type="domain" description="PKD/Chitinase" evidence="2">
    <location>
        <begin position="768"/>
        <end position="838"/>
    </location>
</feature>
<feature type="domain" description="PKD/Chitinase" evidence="2">
    <location>
        <begin position="614"/>
        <end position="684"/>
    </location>
</feature>
<evidence type="ECO:0000313" key="3">
    <source>
        <dbReference type="EMBL" id="KAA5536455.1"/>
    </source>
</evidence>
<evidence type="ECO:0000259" key="2">
    <source>
        <dbReference type="SMART" id="SM00089"/>
    </source>
</evidence>
<dbReference type="Proteomes" id="UP000323632">
    <property type="component" value="Unassembled WGS sequence"/>
</dbReference>
<feature type="domain" description="PKD/Chitinase" evidence="2">
    <location>
        <begin position="460"/>
        <end position="530"/>
    </location>
</feature>
<dbReference type="Gene3D" id="2.60.40.10">
    <property type="entry name" value="Immunoglobulins"/>
    <property type="match status" value="1"/>
</dbReference>
<sequence>MKRFLHPLFKAFLAAVMLLGFVLNGSSAKAQTTLSAGGIIFTAFSSNAGATIGDTVSFVLLVPISSNTQISFTDRGYTGSGWVAAGTSEGALTWTSGSALPVGTEVTIGGGGTSATAFTINPSTGVKTVNGTVARTDGTMASNGFNLSNVGDQIIAFQGGSGVVSNSGVTLIAGIHYFYCTNAGNNTTIAGWDGSACASSVNGSAMPPGLTGGTNAFWTGNPGAGIYLSGRFNCSNGAPFANVAALRTAVMDASKWTMSTSSSAFLGAPSGCTYISTCTTPVFSAQPSSGTICAGANTSFTATASPVTSYKWQVNTGSGFTDITDDATYSGSATNTLSITGATAGMSGYQYKVIAYNNGTSCNTSSNTATLTVTSITSSVTSQTNVSCNGGTNGAATISASGGTGTLTYNWTPGNPTGDGTVSVSGLTSQVWTCTITDANSCTKLQTVNISQPTAITSSVTSQTNVSCNGGTNGSATVTASGGTGTLTYSWAPSGGTAAAATGLSAQVYTVTITDANSCTKLQTVNISQPTAITSSVTSQTNVSCNGGTNGSATVTASGGTGTLTYSWAPSGGTAAAATGLSAQVYTVTITDANSCTKLQTVNISQPTAITSSVTSQTNVSCNGGTNGSATVTASGGTGTLTYSWAPSGGTAAAATGLSAQVYTVTITDANSCTKLQTVNISQPTAITSSVTSQTNVSCNGGTNGSATVTASGGTGTLTYSWAPSGGTAASATGLSAQVYTVTITDANSCAKLQTVNISQPTAITSSVTSQTNVSCNGGTNGSATVTASGGTGTLTYSWAPSGGTAASATGLSAQVYTVTITDANSCTKLQTVNISQPTAITSSVTSQTNVSCNGGTNGAATISASGGTGTLTYNWTPGNPTGDGTVSVSGLSAQVWTCTITDANSCTKLQTVNISQPTAITSSVTSQTNISCNGGSNGAATISASGGTGALTYNWTPGNPAGDGTVSVTGLSVGVWTCTITDANSCTKLQTVNITQPTVLNLTVSADTNICVPSTISINATATGGSGGYTYNWTPGNLSGGTQSVSPTVTTNYIVTATDVNSCTKKDTVTVSVGGVLAQSNQTNTVSVDGADTSSTNVVIGGLTYMYNDECKTLASVKQNASLGALLGYVTVVDSVPVYQGRPFVSRWYQITPQNNGAGSVNLYFTQQDFDDYNVYATAHSFPKLPQNPTDQVGIDSLVVTKVSGGDLVAGTGTRTLIHPDSVKWNPSLHFWTVSLTIPSFSQFYVHTNNTLGTPLYVNIGSFNVRKENGVAGLYWTTQSEMENVGFDIQRSMDGKTYQTIGSIASKAVNGNSQSVLSYNYYDKVPFNGMNFYRLAEKDKKGNIVYSDIRTLNFDGKSDFNCYPNPVKSQLTVEYNSAKDEVMNIRVTDVMGKVVLTQEMNLQKGFNKTVMDMSGLGQGIYNMTIISNSGMVYTSKVIRN</sequence>
<organism evidence="3 4">
    <name type="scientific">Taibaiella lutea</name>
    <dbReference type="NCBI Taxonomy" id="2608001"/>
    <lineage>
        <taxon>Bacteria</taxon>
        <taxon>Pseudomonadati</taxon>
        <taxon>Bacteroidota</taxon>
        <taxon>Chitinophagia</taxon>
        <taxon>Chitinophagales</taxon>
        <taxon>Chitinophagaceae</taxon>
        <taxon>Taibaiella</taxon>
    </lineage>
</organism>
<evidence type="ECO:0000313" key="4">
    <source>
        <dbReference type="Proteomes" id="UP000323632"/>
    </source>
</evidence>
<dbReference type="InterPro" id="IPR013783">
    <property type="entry name" value="Ig-like_fold"/>
</dbReference>
<dbReference type="InterPro" id="IPR022409">
    <property type="entry name" value="PKD/Chitinase_dom"/>
</dbReference>
<accession>A0A5M6CTX1</accession>
<reference evidence="3 4" key="1">
    <citation type="submission" date="2019-09" db="EMBL/GenBank/DDBJ databases">
        <title>Genome sequence and assembly of Taibaiella sp.</title>
        <authorList>
            <person name="Chhetri G."/>
        </authorList>
    </citation>
    <scope>NUCLEOTIDE SEQUENCE [LARGE SCALE GENOMIC DNA]</scope>
    <source>
        <strain evidence="3 4">KVB11</strain>
    </source>
</reference>
<dbReference type="InterPro" id="IPR043504">
    <property type="entry name" value="Peptidase_S1_PA_chymotrypsin"/>
</dbReference>
<dbReference type="NCBIfam" id="TIGR04183">
    <property type="entry name" value="Por_Secre_tail"/>
    <property type="match status" value="1"/>
</dbReference>
<feature type="domain" description="PKD/Chitinase" evidence="2">
    <location>
        <begin position="537"/>
        <end position="607"/>
    </location>
</feature>
<dbReference type="Gene3D" id="2.40.10.10">
    <property type="entry name" value="Trypsin-like serine proteases"/>
    <property type="match status" value="5"/>
</dbReference>
<dbReference type="InterPro" id="IPR025667">
    <property type="entry name" value="SprB_repeat"/>
</dbReference>
<keyword evidence="1" id="KW-0732">Signal</keyword>
<name>A0A5M6CTX1_9BACT</name>